<keyword evidence="6 15" id="KW-0347">Helicase</keyword>
<dbReference type="RefSeq" id="WP_089122470.1">
    <property type="nucleotide sequence ID" value="NZ_BSPV01000006.1"/>
</dbReference>
<dbReference type="InterPro" id="IPR014016">
    <property type="entry name" value="UvrD-like_ATP-bd"/>
</dbReference>
<evidence type="ECO:0000256" key="14">
    <source>
        <dbReference type="ARBA" id="ARBA00048988"/>
    </source>
</evidence>
<keyword evidence="8 15" id="KW-0067">ATP-binding</keyword>
<keyword evidence="10 15" id="KW-0238">DNA-binding</keyword>
<feature type="region of interest" description="Disordered" evidence="17">
    <location>
        <begin position="942"/>
        <end position="964"/>
    </location>
</feature>
<dbReference type="SUPFAM" id="SSF52540">
    <property type="entry name" value="P-loop containing nucleoside triphosphate hydrolases"/>
    <property type="match status" value="1"/>
</dbReference>
<dbReference type="EC" id="3.1.11.5" evidence="15"/>
<dbReference type="Pfam" id="PF12705">
    <property type="entry name" value="PDDEXK_1"/>
    <property type="match status" value="1"/>
</dbReference>
<comment type="miscellaneous">
    <text evidence="15">In the RecBCD complex, RecB has a slow 3'-5' helicase, an exonuclease activity and loads RecA onto ssDNA, RecD has a fast 5'-3' helicase activity, while RecC stimulates the ATPase and processivity of the RecB helicase and contributes to recognition of the Chi site.</text>
</comment>
<evidence type="ECO:0000256" key="7">
    <source>
        <dbReference type="ARBA" id="ARBA00022839"/>
    </source>
</evidence>
<evidence type="ECO:0000313" key="21">
    <source>
        <dbReference type="Proteomes" id="UP001157156"/>
    </source>
</evidence>
<feature type="region of interest" description="DNA-binding and helicase activity, interacts with RecC" evidence="15">
    <location>
        <begin position="1"/>
        <end position="857"/>
    </location>
</feature>
<feature type="domain" description="UvrD-like helicase ATP-binding" evidence="18">
    <location>
        <begin position="1"/>
        <end position="448"/>
    </location>
</feature>
<comment type="catalytic activity">
    <reaction evidence="13 15">
        <text>Couples ATP hydrolysis with the unwinding of duplex DNA by translocating in the 3'-5' direction.</text>
        <dbReference type="EC" id="5.6.2.4"/>
    </reaction>
</comment>
<comment type="catalytic activity">
    <reaction evidence="15">
        <text>Exonucleolytic cleavage (in the presence of ATP) in either 5'- to 3'- or 3'- to 5'-direction to yield 5'-phosphooligonucleotides.</text>
        <dbReference type="EC" id="3.1.11.5"/>
    </reaction>
</comment>
<dbReference type="InterPro" id="IPR027417">
    <property type="entry name" value="P-loop_NTPase"/>
</dbReference>
<evidence type="ECO:0000256" key="4">
    <source>
        <dbReference type="ARBA" id="ARBA00022763"/>
    </source>
</evidence>
<dbReference type="InterPro" id="IPR038726">
    <property type="entry name" value="PDDEXK_AddAB-type"/>
</dbReference>
<feature type="region of interest" description="Nuclease activity, interacts with RecD and RecA" evidence="15">
    <location>
        <begin position="904"/>
        <end position="1228"/>
    </location>
</feature>
<dbReference type="Gene3D" id="1.10.3170.10">
    <property type="entry name" value="Recbcd, chain B, domain 2"/>
    <property type="match status" value="1"/>
</dbReference>
<evidence type="ECO:0000256" key="13">
    <source>
        <dbReference type="ARBA" id="ARBA00034617"/>
    </source>
</evidence>
<dbReference type="Gene3D" id="1.10.486.10">
    <property type="entry name" value="PCRA, domain 4"/>
    <property type="match status" value="1"/>
</dbReference>
<evidence type="ECO:0000256" key="3">
    <source>
        <dbReference type="ARBA" id="ARBA00022741"/>
    </source>
</evidence>
<dbReference type="EMBL" id="BSPV01000006">
    <property type="protein sequence ID" value="GLT14853.1"/>
    <property type="molecule type" value="Genomic_DNA"/>
</dbReference>
<dbReference type="CDD" id="cd22352">
    <property type="entry name" value="RecB_C-like"/>
    <property type="match status" value="1"/>
</dbReference>
<dbReference type="InterPro" id="IPR011335">
    <property type="entry name" value="Restrct_endonuc-II-like"/>
</dbReference>
<comment type="domain">
    <text evidence="15">The C-terminal domain has nuclease activity and interacts with RecD. It interacts with RecA, facilitating its loading onto ssDNA.</text>
</comment>
<dbReference type="EC" id="5.6.2.4" evidence="15"/>
<evidence type="ECO:0000256" key="11">
    <source>
        <dbReference type="ARBA" id="ARBA00023204"/>
    </source>
</evidence>
<evidence type="ECO:0000256" key="16">
    <source>
        <dbReference type="PROSITE-ProRule" id="PRU00560"/>
    </source>
</evidence>
<dbReference type="Pfam" id="PF13361">
    <property type="entry name" value="UvrD_C"/>
    <property type="match status" value="1"/>
</dbReference>
<evidence type="ECO:0000259" key="18">
    <source>
        <dbReference type="PROSITE" id="PS51198"/>
    </source>
</evidence>
<feature type="binding site" evidence="15">
    <location>
        <position position="1116"/>
    </location>
    <ligand>
        <name>Mg(2+)</name>
        <dbReference type="ChEBI" id="CHEBI:18420"/>
    </ligand>
</feature>
<feature type="domain" description="UvrD-like helicase C-terminal" evidence="19">
    <location>
        <begin position="479"/>
        <end position="749"/>
    </location>
</feature>
<comment type="subunit">
    <text evidence="15">Heterotrimer of RecB, RecC and RecD. All subunits contribute to DNA-binding. Interacts with RecA.</text>
</comment>
<keyword evidence="7 15" id="KW-0269">Exonuclease</keyword>
<accession>A0ABQ6EP13</accession>
<dbReference type="InterPro" id="IPR000212">
    <property type="entry name" value="DNA_helicase_UvrD/REP"/>
</dbReference>
<evidence type="ECO:0000256" key="1">
    <source>
        <dbReference type="ARBA" id="ARBA00022722"/>
    </source>
</evidence>
<evidence type="ECO:0000256" key="6">
    <source>
        <dbReference type="ARBA" id="ARBA00022806"/>
    </source>
</evidence>
<comment type="catalytic activity">
    <reaction evidence="14 15">
        <text>ATP + H2O = ADP + phosphate + H(+)</text>
        <dbReference type="Rhea" id="RHEA:13065"/>
        <dbReference type="ChEBI" id="CHEBI:15377"/>
        <dbReference type="ChEBI" id="CHEBI:15378"/>
        <dbReference type="ChEBI" id="CHEBI:30616"/>
        <dbReference type="ChEBI" id="CHEBI:43474"/>
        <dbReference type="ChEBI" id="CHEBI:456216"/>
        <dbReference type="EC" id="5.6.2.4"/>
    </reaction>
</comment>
<dbReference type="InterPro" id="IPR014017">
    <property type="entry name" value="DNA_helicase_UvrD-like_C"/>
</dbReference>
<evidence type="ECO:0000256" key="15">
    <source>
        <dbReference type="HAMAP-Rule" id="MF_01485"/>
    </source>
</evidence>
<dbReference type="Gene3D" id="3.40.50.300">
    <property type="entry name" value="P-loop containing nucleotide triphosphate hydrolases"/>
    <property type="match status" value="2"/>
</dbReference>
<feature type="binding site" evidence="15">
    <location>
        <position position="1103"/>
    </location>
    <ligand>
        <name>Mg(2+)</name>
        <dbReference type="ChEBI" id="CHEBI:18420"/>
    </ligand>
</feature>
<comment type="domain">
    <text evidence="15">The N-terminal DNA-binding domain is a ssDNA-dependent ATPase and has ATP-dependent 3'-5' helicase function. This domain interacts with RecC.</text>
</comment>
<keyword evidence="9 15" id="KW-0460">Magnesium</keyword>
<dbReference type="PROSITE" id="PS51217">
    <property type="entry name" value="UVRD_HELICASE_CTER"/>
    <property type="match status" value="1"/>
</dbReference>
<name>A0ABQ6EP13_9VIBR</name>
<sequence>MAQSLNSMTFPLHGARLIEASAGTGKTFTIAALYLRLLLGHGKDGAAHQIPLTVDQILVVTFTEAATAELRGRIRQRIHEARIAFSRGETTDPVLEPLLAETENKQSAIEILLQAERQMDEAAIFTIHGFCQRMLTQNAFESGSRFQNEFVTDESQLKLQVVSDYWRRHFYPLPTVLAAQIQSLWSSPEQLLSEVGHYLSGPALSFPNIKLDVDLPVLYQQHLDRIEKVKLLWNASRNDLFRLIDDSGIKRNPYNKTRLPAWLDEVHDWAASERIDGQICDKLIRFAQSTLTSATDAKKGPVAENAAFVAIDELLDNQPEFDLIFKYQAIQGCRLLLAQAKQRQAQLSFDDLLSQLEQAIVQDQDGLLTSRIRQLYPVAMIDEFQDTDPQQYQIFRQIYLNAPQTGWFMIGDPKQAIYGFRGADIFTYIQARNEVTEHYTLDTNWRSSEAVIQGVNGIFSFDDRPFLYDDDIPFLPVKASPKADNMHWTINGKTQPAIGLWLYQPDASQPVAAQDYNHQMAEYTAYQIHYILSASQQQQAQFFDKKSQAHPIQAGDIAVLVRTGREGKLIKEALANQGIASVYLSNRDSVFDSEVAQDVLRLLMAVASPSDEYSLRAILASDLFALNMAQLDQFNHDENAWESVVNEFEQYHQLWLKHGVLPMMRAVISQRQIAERWLLETHGERKLTDLLHLSELAQQASLSLEGESALIRWLAENIEQNDGEISEQIQRLESERNLVQIITIHKSKGLEYDLVFLPFANNFKAAKVAKYYQADKQQTILDLSKPDDGLALAEKERLAEDLRLLYVALTRAVYGCIIGLAPLKKGNSKKDESTAHLSALGAILQHHQAKESAGLMVACQQLVNNVTSVEMLDFPQQPSERFSPIQTEQPNLQAKRFGASIDRQWRMTSYSSLVKQGHHVAHNQGEAADFDAAIDAQKPIDSDAEENNSVKSSSELEPISLTELTEENSVDPWSMFEFPRGARPGTFLHTIFEEIEFTEAATSPENTQIITELLQQEQYDLRWLPAIQAMITQVMQIPLDGDGLRLGDKDSTQRLVEMEFLLPVESLLSSQLNRLVKDHDELSKVTGDLGFMPTKGMLKGFIDLVFEHQGKYYILDWKSNHLGYSIEDYHPDNLNHAMIEHRYDFQYQIYALALYRFLKSRIANYDYQQHFGGVYYLFLRGFTAKQDSNQARQDEGIDDIPPLYGVFSAKPSEAFLQQFDRLLDGELA</sequence>
<reference evidence="21" key="1">
    <citation type="journal article" date="2019" name="Int. J. Syst. Evol. Microbiol.">
        <title>The Global Catalogue of Microorganisms (GCM) 10K type strain sequencing project: providing services to taxonomists for standard genome sequencing and annotation.</title>
        <authorList>
            <consortium name="The Broad Institute Genomics Platform"/>
            <consortium name="The Broad Institute Genome Sequencing Center for Infectious Disease"/>
            <person name="Wu L."/>
            <person name="Ma J."/>
        </authorList>
    </citation>
    <scope>NUCLEOTIDE SEQUENCE [LARGE SCALE GENOMIC DNA]</scope>
    <source>
        <strain evidence="21">NBRC 111146</strain>
    </source>
</reference>
<keyword evidence="4 15" id="KW-0227">DNA damage</keyword>
<feature type="active site" description="For nuclease activity" evidence="15">
    <location>
        <position position="1116"/>
    </location>
</feature>
<organism evidence="20 21">
    <name type="scientific">Vibrio algivorus</name>
    <dbReference type="NCBI Taxonomy" id="1667024"/>
    <lineage>
        <taxon>Bacteria</taxon>
        <taxon>Pseudomonadati</taxon>
        <taxon>Pseudomonadota</taxon>
        <taxon>Gammaproteobacteria</taxon>
        <taxon>Vibrionales</taxon>
        <taxon>Vibrionaceae</taxon>
        <taxon>Vibrio</taxon>
    </lineage>
</organism>
<dbReference type="PANTHER" id="PTHR11070:SF23">
    <property type="entry name" value="RECBCD ENZYME SUBUNIT RECB"/>
    <property type="match status" value="1"/>
</dbReference>
<comment type="caution">
    <text evidence="20">The sequence shown here is derived from an EMBL/GenBank/DDBJ whole genome shotgun (WGS) entry which is preliminary data.</text>
</comment>
<evidence type="ECO:0000256" key="9">
    <source>
        <dbReference type="ARBA" id="ARBA00022842"/>
    </source>
</evidence>
<protein>
    <recommendedName>
        <fullName evidence="15">RecBCD enzyme subunit RecB</fullName>
        <ecNumber evidence="15">3.1.11.5</ecNumber>
        <ecNumber evidence="15">5.6.2.4</ecNumber>
    </recommendedName>
    <alternativeName>
        <fullName evidence="15">DNA 3'-5' helicase subunit RecB</fullName>
    </alternativeName>
    <alternativeName>
        <fullName evidence="15">Exonuclease V subunit RecB</fullName>
        <shortName evidence="15">ExoV subunit RecB</shortName>
    </alternativeName>
    <alternativeName>
        <fullName evidence="15">Helicase/nuclease RecBCD subunit RecB</fullName>
    </alternativeName>
</protein>
<keyword evidence="11 15" id="KW-0234">DNA repair</keyword>
<keyword evidence="1 15" id="KW-0540">Nuclease</keyword>
<feature type="binding site" evidence="16">
    <location>
        <begin position="20"/>
        <end position="27"/>
    </location>
    <ligand>
        <name>ATP</name>
        <dbReference type="ChEBI" id="CHEBI:30616"/>
    </ligand>
</feature>
<dbReference type="InterPro" id="IPR004586">
    <property type="entry name" value="RecB"/>
</dbReference>
<evidence type="ECO:0000256" key="12">
    <source>
        <dbReference type="ARBA" id="ARBA00023235"/>
    </source>
</evidence>
<dbReference type="PROSITE" id="PS51198">
    <property type="entry name" value="UVRD_HELICASE_ATP_BIND"/>
    <property type="match status" value="1"/>
</dbReference>
<dbReference type="Proteomes" id="UP001157156">
    <property type="component" value="Unassembled WGS sequence"/>
</dbReference>
<dbReference type="PANTHER" id="PTHR11070">
    <property type="entry name" value="UVRD / RECB / PCRA DNA HELICASE FAMILY MEMBER"/>
    <property type="match status" value="1"/>
</dbReference>
<keyword evidence="5 15" id="KW-0378">Hydrolase</keyword>
<dbReference type="NCBIfam" id="TIGR00609">
    <property type="entry name" value="recB"/>
    <property type="match status" value="1"/>
</dbReference>
<keyword evidence="3 15" id="KW-0547">Nucleotide-binding</keyword>
<gene>
    <name evidence="15 20" type="primary">recB</name>
    <name evidence="20" type="ORF">GCM10007931_18280</name>
</gene>
<dbReference type="InterPro" id="IPR011604">
    <property type="entry name" value="PDDEXK-like_dom_sf"/>
</dbReference>
<dbReference type="SUPFAM" id="SSF52980">
    <property type="entry name" value="Restriction endonuclease-like"/>
    <property type="match status" value="1"/>
</dbReference>
<dbReference type="HAMAP" id="MF_01485">
    <property type="entry name" value="RecB"/>
    <property type="match status" value="1"/>
</dbReference>
<feature type="binding site" evidence="15">
    <location>
        <position position="989"/>
    </location>
    <ligand>
        <name>Mg(2+)</name>
        <dbReference type="ChEBI" id="CHEBI:18420"/>
    </ligand>
</feature>
<comment type="cofactor">
    <cofactor evidence="15">
        <name>Mg(2+)</name>
        <dbReference type="ChEBI" id="CHEBI:18420"/>
    </cofactor>
    <text evidence="15">Binds 1 Mg(2+) ion per subunit.</text>
</comment>
<evidence type="ECO:0000256" key="17">
    <source>
        <dbReference type="SAM" id="MobiDB-lite"/>
    </source>
</evidence>
<keyword evidence="2 15" id="KW-0479">Metal-binding</keyword>
<evidence type="ECO:0000256" key="2">
    <source>
        <dbReference type="ARBA" id="ARBA00022723"/>
    </source>
</evidence>
<keyword evidence="12 15" id="KW-0413">Isomerase</keyword>
<comment type="function">
    <text evidence="15">A helicase/nuclease that prepares dsDNA breaks (DSB) for recombinational DNA repair. Binds to DSBs and unwinds DNA via a highly rapid and processive ATP-dependent bidirectional helicase activity. Unwinds dsDNA until it encounters a Chi (crossover hotspot instigator) sequence from the 3' direction. Cuts ssDNA a few nucleotides 3' to the Chi site. The properties and activities of the enzyme are changed at Chi. The Chi-altered holoenzyme produces a long 3'-ssDNA overhang and facilitates RecA-binding to the ssDNA for homologous DNA recombination and repair. Holoenzyme degrades any linearized DNA that is unable to undergo homologous recombination. In the holoenzyme this subunit contributes ATPase, 3'-5' helicase, exonuclease activity and loads RecA onto ssDNA.</text>
</comment>
<dbReference type="Gene3D" id="3.90.320.10">
    <property type="match status" value="1"/>
</dbReference>
<evidence type="ECO:0000313" key="20">
    <source>
        <dbReference type="EMBL" id="GLT14853.1"/>
    </source>
</evidence>
<dbReference type="Pfam" id="PF00580">
    <property type="entry name" value="UvrD-helicase"/>
    <property type="match status" value="1"/>
</dbReference>
<evidence type="ECO:0000256" key="8">
    <source>
        <dbReference type="ARBA" id="ARBA00022840"/>
    </source>
</evidence>
<comment type="similarity">
    <text evidence="15">Belongs to the helicase family. UvrD subfamily.</text>
</comment>
<evidence type="ECO:0000256" key="5">
    <source>
        <dbReference type="ARBA" id="ARBA00022801"/>
    </source>
</evidence>
<evidence type="ECO:0000259" key="19">
    <source>
        <dbReference type="PROSITE" id="PS51217"/>
    </source>
</evidence>
<keyword evidence="21" id="KW-1185">Reference proteome</keyword>
<proteinExistence type="inferred from homology"/>
<evidence type="ECO:0000256" key="10">
    <source>
        <dbReference type="ARBA" id="ARBA00023125"/>
    </source>
</evidence>